<evidence type="ECO:0000259" key="1">
    <source>
        <dbReference type="Pfam" id="PF08241"/>
    </source>
</evidence>
<keyword evidence="3" id="KW-1185">Reference proteome</keyword>
<feature type="domain" description="Methyltransferase type 11" evidence="1">
    <location>
        <begin position="82"/>
        <end position="125"/>
    </location>
</feature>
<evidence type="ECO:0000313" key="2">
    <source>
        <dbReference type="EMBL" id="EMA15951.1"/>
    </source>
</evidence>
<gene>
    <name evidence="2" type="ORF">C442_18454</name>
</gene>
<comment type="caution">
    <text evidence="2">The sequence shown here is derived from an EMBL/GenBank/DDBJ whole genome shotgun (WGS) entry which is preliminary data.</text>
</comment>
<proteinExistence type="predicted"/>
<dbReference type="EMBL" id="AOLW01000050">
    <property type="protein sequence ID" value="EMA15951.1"/>
    <property type="molecule type" value="Genomic_DNA"/>
</dbReference>
<organism evidence="2 3">
    <name type="scientific">Haloarcula amylolytica JCM 13557</name>
    <dbReference type="NCBI Taxonomy" id="1227452"/>
    <lineage>
        <taxon>Archaea</taxon>
        <taxon>Methanobacteriati</taxon>
        <taxon>Methanobacteriota</taxon>
        <taxon>Stenosarchaea group</taxon>
        <taxon>Halobacteria</taxon>
        <taxon>Halobacteriales</taxon>
        <taxon>Haloarculaceae</taxon>
        <taxon>Haloarcula</taxon>
    </lineage>
</organism>
<reference evidence="2 3" key="1">
    <citation type="journal article" date="2014" name="PLoS Genet.">
        <title>Phylogenetically driven sequencing of extremely halophilic archaea reveals strategies for static and dynamic osmo-response.</title>
        <authorList>
            <person name="Becker E.A."/>
            <person name="Seitzer P.M."/>
            <person name="Tritt A."/>
            <person name="Larsen D."/>
            <person name="Krusor M."/>
            <person name="Yao A.I."/>
            <person name="Wu D."/>
            <person name="Madern D."/>
            <person name="Eisen J.A."/>
            <person name="Darling A.E."/>
            <person name="Facciotti M.T."/>
        </authorList>
    </citation>
    <scope>NUCLEOTIDE SEQUENCE [LARGE SCALE GENOMIC DNA]</scope>
    <source>
        <strain evidence="2 3">JCM 13557</strain>
    </source>
</reference>
<accession>M0K425</accession>
<dbReference type="Gene3D" id="3.40.50.150">
    <property type="entry name" value="Vaccinia Virus protein VP39"/>
    <property type="match status" value="1"/>
</dbReference>
<dbReference type="Proteomes" id="UP000011623">
    <property type="component" value="Unassembled WGS sequence"/>
</dbReference>
<protein>
    <recommendedName>
        <fullName evidence="1">Methyltransferase type 11 domain-containing protein</fullName>
    </recommendedName>
</protein>
<dbReference type="GO" id="GO:0008757">
    <property type="term" value="F:S-adenosylmethionine-dependent methyltransferase activity"/>
    <property type="evidence" value="ECO:0007669"/>
    <property type="project" value="InterPro"/>
</dbReference>
<sequence length="251" mass="28835">MLDFGCGYHYPTVALLDGRANTATGLDIIDVFYTDPLAKQVTDAGVPRGLFRYLSAKVYYRYLDWFAYEEPTPEYTRPDTYDGKQFPYDADSFDAFYSNGAFHLINNYEEIIEEIARVVSSDGYVNMNFRNEVSLHGYNTPNCTHPAFEDGVPRPWAHLRDWDPAELGLFGPDDYEAIFETFESMFNEVHIYLSDRSNHLVEYDADLTLPTENRDLFIWEDAEVTDTVRAETGVDSEDILLGRSFKIIAIN</sequence>
<name>M0K425_9EURY</name>
<dbReference type="AlphaFoldDB" id="M0K425"/>
<evidence type="ECO:0000313" key="3">
    <source>
        <dbReference type="Proteomes" id="UP000011623"/>
    </source>
</evidence>
<dbReference type="InterPro" id="IPR029063">
    <property type="entry name" value="SAM-dependent_MTases_sf"/>
</dbReference>
<dbReference type="PATRIC" id="fig|1227452.3.peg.3671"/>
<dbReference type="Pfam" id="PF08241">
    <property type="entry name" value="Methyltransf_11"/>
    <property type="match status" value="1"/>
</dbReference>
<dbReference type="InterPro" id="IPR013216">
    <property type="entry name" value="Methyltransf_11"/>
</dbReference>
<dbReference type="SUPFAM" id="SSF53335">
    <property type="entry name" value="S-adenosyl-L-methionine-dependent methyltransferases"/>
    <property type="match status" value="1"/>
</dbReference>